<dbReference type="AlphaFoldDB" id="A0A8J5NSE9"/>
<gene>
    <name evidence="1" type="ORF">Forpe1208_v010734</name>
</gene>
<dbReference type="Proteomes" id="UP000694050">
    <property type="component" value="Unassembled WGS sequence"/>
</dbReference>
<accession>A0A8J5NSE9</accession>
<protein>
    <submittedName>
        <fullName evidence="1">Uncharacterized protein</fullName>
    </submittedName>
</protein>
<organism evidence="1 2">
    <name type="scientific">Fusarium oxysporum f. sp. rapae</name>
    <dbReference type="NCBI Taxonomy" id="485398"/>
    <lineage>
        <taxon>Eukaryota</taxon>
        <taxon>Fungi</taxon>
        <taxon>Dikarya</taxon>
        <taxon>Ascomycota</taxon>
        <taxon>Pezizomycotina</taxon>
        <taxon>Sordariomycetes</taxon>
        <taxon>Hypocreomycetidae</taxon>
        <taxon>Hypocreales</taxon>
        <taxon>Nectriaceae</taxon>
        <taxon>Fusarium</taxon>
        <taxon>Fusarium oxysporum species complex</taxon>
    </lineage>
</organism>
<evidence type="ECO:0000313" key="2">
    <source>
        <dbReference type="Proteomes" id="UP000694050"/>
    </source>
</evidence>
<name>A0A8J5NSE9_FUSOX</name>
<comment type="caution">
    <text evidence="1">The sequence shown here is derived from an EMBL/GenBank/DDBJ whole genome shotgun (WGS) entry which is preliminary data.</text>
</comment>
<dbReference type="EMBL" id="JAELUQ010000007">
    <property type="protein sequence ID" value="KAG7410528.1"/>
    <property type="molecule type" value="Genomic_DNA"/>
</dbReference>
<sequence>MKAAGLYSPRPLPPFSLLTLDVAIKSLRDAHSPTYFSPEEHSPLGNHSGKWRPIAQTDTVVVPTVAATSGLFSIAPAAGGLIGGQAHGNTSQSFASDRFSMFAVEKKDEPATLVRHRCCLKDLIDPLLRTTEAEIKGLKLEDYAQS</sequence>
<proteinExistence type="predicted"/>
<evidence type="ECO:0000313" key="1">
    <source>
        <dbReference type="EMBL" id="KAG7410528.1"/>
    </source>
</evidence>
<reference evidence="1" key="1">
    <citation type="submission" date="2021-04" db="EMBL/GenBank/DDBJ databases">
        <title>First draft genome resource for Brassicaceae pathogens Fusarium oxysporum f. sp. raphani and Fusarium oxysporum f. sp. rapae.</title>
        <authorList>
            <person name="Asai S."/>
        </authorList>
    </citation>
    <scope>NUCLEOTIDE SEQUENCE</scope>
    <source>
        <strain evidence="1">Tf1208</strain>
    </source>
</reference>